<name>A0AAW4VV61_9FIRM</name>
<reference evidence="1" key="1">
    <citation type="submission" date="2021-10" db="EMBL/GenBank/DDBJ databases">
        <title>Collection of gut derived symbiotic bacterial strains cultured from healthy donors.</title>
        <authorList>
            <person name="Lin H."/>
            <person name="Littmann E."/>
            <person name="Kohout C."/>
            <person name="Pamer E.G."/>
        </authorList>
    </citation>
    <scope>NUCLEOTIDE SEQUENCE</scope>
    <source>
        <strain evidence="1">DFI.4.48</strain>
    </source>
</reference>
<accession>A0AAW4VV61</accession>
<dbReference type="Proteomes" id="UP001198439">
    <property type="component" value="Unassembled WGS sequence"/>
</dbReference>
<comment type="caution">
    <text evidence="1">The sequence shown here is derived from an EMBL/GenBank/DDBJ whole genome shotgun (WGS) entry which is preliminary data.</text>
</comment>
<proteinExistence type="predicted"/>
<dbReference type="RefSeq" id="WP_227279073.1">
    <property type="nucleotide sequence ID" value="NZ_JAJDKR010000002.1"/>
</dbReference>
<dbReference type="AlphaFoldDB" id="A0AAW4VV61"/>
<dbReference type="EMBL" id="JAJDKZ010000001">
    <property type="protein sequence ID" value="MCB8609067.1"/>
    <property type="molecule type" value="Genomic_DNA"/>
</dbReference>
<sequence>MINKIIEEIDKSLESEAYLSALSLVLILPDICGKAEYNSNIKNKERYINWFDEYIGKYEQSPFEVSNNPYLSGEVVYQLRCCFMHEGNPNINKNRIKNERNKIDKFILLIQKKNEFDIYLDSSSVITINEDYTKSIREYKVNIRRLCLIICSTVKGYYNENKNKFDFFNFKIVDYDKELEDHNKIKKMNLQIQNEEGED</sequence>
<evidence type="ECO:0000313" key="1">
    <source>
        <dbReference type="EMBL" id="MCB8609067.1"/>
    </source>
</evidence>
<evidence type="ECO:0000313" key="2">
    <source>
        <dbReference type="Proteomes" id="UP001198439"/>
    </source>
</evidence>
<evidence type="ECO:0008006" key="3">
    <source>
        <dbReference type="Google" id="ProtNLM"/>
    </source>
</evidence>
<organism evidence="1 2">
    <name type="scientific">Faecalibacillus faecis</name>
    <dbReference type="NCBI Taxonomy" id="1982628"/>
    <lineage>
        <taxon>Bacteria</taxon>
        <taxon>Bacillati</taxon>
        <taxon>Bacillota</taxon>
        <taxon>Erysipelotrichia</taxon>
        <taxon>Erysipelotrichales</taxon>
        <taxon>Coprobacillaceae</taxon>
        <taxon>Faecalibacillus</taxon>
    </lineage>
</organism>
<gene>
    <name evidence="1" type="ORF">LJD69_00470</name>
</gene>
<protein>
    <recommendedName>
        <fullName evidence="3">Apea-like HEPN domain-containing protein</fullName>
    </recommendedName>
</protein>